<comment type="caution">
    <text evidence="6">The sequence shown here is derived from an EMBL/GenBank/DDBJ whole genome shotgun (WGS) entry which is preliminary data.</text>
</comment>
<dbReference type="AlphaFoldDB" id="A0A9W9EQM0"/>
<accession>A0A9W9EQM0</accession>
<dbReference type="EMBL" id="JAPQKI010000010">
    <property type="protein sequence ID" value="KAJ5086212.1"/>
    <property type="molecule type" value="Genomic_DNA"/>
</dbReference>
<organism evidence="6 7">
    <name type="scientific">Penicillium argentinense</name>
    <dbReference type="NCBI Taxonomy" id="1131581"/>
    <lineage>
        <taxon>Eukaryota</taxon>
        <taxon>Fungi</taxon>
        <taxon>Dikarya</taxon>
        <taxon>Ascomycota</taxon>
        <taxon>Pezizomycotina</taxon>
        <taxon>Eurotiomycetes</taxon>
        <taxon>Eurotiomycetidae</taxon>
        <taxon>Eurotiales</taxon>
        <taxon>Aspergillaceae</taxon>
        <taxon>Penicillium</taxon>
    </lineage>
</organism>
<dbReference type="InterPro" id="IPR005801">
    <property type="entry name" value="ADC_synthase"/>
</dbReference>
<dbReference type="GO" id="GO:0008909">
    <property type="term" value="F:isochorismate synthase activity"/>
    <property type="evidence" value="ECO:0007669"/>
    <property type="project" value="InterPro"/>
</dbReference>
<dbReference type="NCBIfam" id="TIGR03494">
    <property type="entry name" value="salicyl_syn"/>
    <property type="match status" value="1"/>
</dbReference>
<keyword evidence="7" id="KW-1185">Reference proteome</keyword>
<evidence type="ECO:0000256" key="4">
    <source>
        <dbReference type="ARBA" id="ARBA00023239"/>
    </source>
</evidence>
<evidence type="ECO:0000256" key="1">
    <source>
        <dbReference type="ARBA" id="ARBA00001946"/>
    </source>
</evidence>
<evidence type="ECO:0000313" key="6">
    <source>
        <dbReference type="EMBL" id="KAJ5086212.1"/>
    </source>
</evidence>
<gene>
    <name evidence="6" type="ORF">N7532_010983</name>
</gene>
<evidence type="ECO:0000259" key="5">
    <source>
        <dbReference type="Pfam" id="PF00425"/>
    </source>
</evidence>
<keyword evidence="3" id="KW-0460">Magnesium</keyword>
<keyword evidence="2" id="KW-0479">Metal-binding</keyword>
<dbReference type="SUPFAM" id="SSF56322">
    <property type="entry name" value="ADC synthase"/>
    <property type="match status" value="1"/>
</dbReference>
<dbReference type="InterPro" id="IPR019999">
    <property type="entry name" value="Anth_synth_I-like"/>
</dbReference>
<dbReference type="PANTHER" id="PTHR11236">
    <property type="entry name" value="AMINOBENZOATE/ANTHRANILATE SYNTHASE"/>
    <property type="match status" value="1"/>
</dbReference>
<evidence type="ECO:0000256" key="3">
    <source>
        <dbReference type="ARBA" id="ARBA00022842"/>
    </source>
</evidence>
<dbReference type="Pfam" id="PF00425">
    <property type="entry name" value="Chorismate_bind"/>
    <property type="match status" value="1"/>
</dbReference>
<proteinExistence type="predicted"/>
<dbReference type="Gene3D" id="3.60.120.10">
    <property type="entry name" value="Anthranilate synthase"/>
    <property type="match status" value="1"/>
</dbReference>
<dbReference type="GO" id="GO:0046872">
    <property type="term" value="F:metal ion binding"/>
    <property type="evidence" value="ECO:0007669"/>
    <property type="project" value="UniProtKB-KW"/>
</dbReference>
<feature type="domain" description="Chorismate-utilising enzyme C-terminal" evidence="5">
    <location>
        <begin position="179"/>
        <end position="431"/>
    </location>
</feature>
<dbReference type="PANTHER" id="PTHR11236:SF48">
    <property type="entry name" value="ISOCHORISMATE SYNTHASE MENF"/>
    <property type="match status" value="1"/>
</dbReference>
<sequence>MPSHRMSMSFTSPSDALGSVTKVLAKHQSDDYFTYERDGHWYIGLGSQSSLLIDPKGETITVITGAEETSRAVDKTSTTDIVRDFIYENSKYGSKIHGQVGFNYAALIRGQTFNHGRWPLLSLMVPRNEITVCQHDVTVAGYDEEEVQNLYSLIKHDTPSFDLDYSRNNVNINTQDTADKYTGLVKKALSDIAQGQYTKVIASRVVEIGHKVDMPATLLLGRRSNNPARSFSFNHNGHEATGFSPELVLSVKKGKVVTEPLAGTRSCEGTNEEIAQLRQELLNDPKEVLEHVVSVKEAIEELGRLCPPDSITVEDLMSVRARGSVQHIGSRVGGMLSPDKDIWDAFDVLFPSITACGIPKNAAIEAIQRLEDRPRELYSGAILLVEGLETMEAALVLRSAFQDTSRQWIQAGAGIILQSNPQRELRETHEKLASIAPFVVPKAA</sequence>
<dbReference type="OrthoDB" id="1865897at2759"/>
<comment type="cofactor">
    <cofactor evidence="1">
        <name>Mg(2+)</name>
        <dbReference type="ChEBI" id="CHEBI:18420"/>
    </cofactor>
</comment>
<name>A0A9W9EQM0_9EURO</name>
<dbReference type="GO" id="GO:0000162">
    <property type="term" value="P:L-tryptophan biosynthetic process"/>
    <property type="evidence" value="ECO:0007669"/>
    <property type="project" value="TreeGrafter"/>
</dbReference>
<reference evidence="6" key="2">
    <citation type="journal article" date="2023" name="IMA Fungus">
        <title>Comparative genomic study of the Penicillium genus elucidates a diverse pangenome and 15 lateral gene transfer events.</title>
        <authorList>
            <person name="Petersen C."/>
            <person name="Sorensen T."/>
            <person name="Nielsen M.R."/>
            <person name="Sondergaard T.E."/>
            <person name="Sorensen J.L."/>
            <person name="Fitzpatrick D.A."/>
            <person name="Frisvad J.C."/>
            <person name="Nielsen K.L."/>
        </authorList>
    </citation>
    <scope>NUCLEOTIDE SEQUENCE</scope>
    <source>
        <strain evidence="6">IBT 30761</strain>
    </source>
</reference>
<reference evidence="6" key="1">
    <citation type="submission" date="2022-11" db="EMBL/GenBank/DDBJ databases">
        <authorList>
            <person name="Petersen C."/>
        </authorList>
    </citation>
    <scope>NUCLEOTIDE SEQUENCE</scope>
    <source>
        <strain evidence="6">IBT 30761</strain>
    </source>
</reference>
<dbReference type="GeneID" id="81362453"/>
<protein>
    <recommendedName>
        <fullName evidence="5">Chorismate-utilising enzyme C-terminal domain-containing protein</fullName>
    </recommendedName>
</protein>
<evidence type="ECO:0000256" key="2">
    <source>
        <dbReference type="ARBA" id="ARBA00022723"/>
    </source>
</evidence>
<dbReference type="Proteomes" id="UP001149074">
    <property type="component" value="Unassembled WGS sequence"/>
</dbReference>
<evidence type="ECO:0000313" key="7">
    <source>
        <dbReference type="Proteomes" id="UP001149074"/>
    </source>
</evidence>
<dbReference type="InterPro" id="IPR015890">
    <property type="entry name" value="Chorismate_C"/>
</dbReference>
<dbReference type="GO" id="GO:0016833">
    <property type="term" value="F:oxo-acid-lyase activity"/>
    <property type="evidence" value="ECO:0007669"/>
    <property type="project" value="InterPro"/>
</dbReference>
<dbReference type="InterPro" id="IPR019996">
    <property type="entry name" value="Salicylate_synthase"/>
</dbReference>
<dbReference type="RefSeq" id="XP_056470890.1">
    <property type="nucleotide sequence ID" value="XM_056623474.1"/>
</dbReference>
<keyword evidence="4" id="KW-0456">Lyase</keyword>